<evidence type="ECO:0000313" key="1">
    <source>
        <dbReference type="EMBL" id="NMF58653.1"/>
    </source>
</evidence>
<dbReference type="Proteomes" id="UP000738376">
    <property type="component" value="Unassembled WGS sequence"/>
</dbReference>
<organism evidence="1 2">
    <name type="scientific">Pseudanabaena yagii GIHE-NHR1</name>
    <dbReference type="NCBI Taxonomy" id="2722753"/>
    <lineage>
        <taxon>Bacteria</taxon>
        <taxon>Bacillati</taxon>
        <taxon>Cyanobacteriota</taxon>
        <taxon>Cyanophyceae</taxon>
        <taxon>Pseudanabaenales</taxon>
        <taxon>Pseudanabaenaceae</taxon>
        <taxon>Pseudanabaena</taxon>
        <taxon>Pseudanabaena yagii</taxon>
    </lineage>
</organism>
<name>A0ABX1LRA0_9CYAN</name>
<protein>
    <submittedName>
        <fullName evidence="1">Uncharacterized protein</fullName>
    </submittedName>
</protein>
<dbReference type="EMBL" id="JAAVJL010000001">
    <property type="protein sequence ID" value="NMF58653.1"/>
    <property type="molecule type" value="Genomic_DNA"/>
</dbReference>
<proteinExistence type="predicted"/>
<gene>
    <name evidence="1" type="ORF">HC246_11630</name>
</gene>
<dbReference type="RefSeq" id="WP_169363531.1">
    <property type="nucleotide sequence ID" value="NZ_JAAVJL010000001.1"/>
</dbReference>
<reference evidence="1 2" key="1">
    <citation type="submission" date="2020-03" db="EMBL/GenBank/DDBJ databases">
        <title>Draft Genome Sequence of 2-Methylisoborneol Producing Pseudanabaena yagii Strain GIHE-NHR1 Isolated from North Han River in South Korea.</title>
        <authorList>
            <person name="Jeong J."/>
        </authorList>
    </citation>
    <scope>NUCLEOTIDE SEQUENCE [LARGE SCALE GENOMIC DNA]</scope>
    <source>
        <strain evidence="1 2">GIHE-NHR1</strain>
    </source>
</reference>
<accession>A0ABX1LRA0</accession>
<keyword evidence="2" id="KW-1185">Reference proteome</keyword>
<comment type="caution">
    <text evidence="1">The sequence shown here is derived from an EMBL/GenBank/DDBJ whole genome shotgun (WGS) entry which is preliminary data.</text>
</comment>
<evidence type="ECO:0000313" key="2">
    <source>
        <dbReference type="Proteomes" id="UP000738376"/>
    </source>
</evidence>
<sequence>MPRTNSSNINEIKFDDQKGVQAQTFVYWSKRYRKDVLQMSFESFGNYLTSFIKYLLLKYGNLLTEKDRKKCEERLDGELTEMVRCFEVEERYSERSMNQAWRKYFMLFCITGKVESDFDLFSYLNTGALHIYIMIREKWGKIFDFYG</sequence>